<feature type="chain" id="PRO_5007286086" evidence="1">
    <location>
        <begin position="24"/>
        <end position="177"/>
    </location>
</feature>
<dbReference type="GO" id="GO:0030682">
    <property type="term" value="P:symbiont-mediated perturbation of host defenses"/>
    <property type="evidence" value="ECO:0007669"/>
    <property type="project" value="InterPro"/>
</dbReference>
<evidence type="ECO:0000256" key="1">
    <source>
        <dbReference type="SAM" id="SignalP"/>
    </source>
</evidence>
<dbReference type="InterPro" id="IPR012674">
    <property type="entry name" value="Calycin"/>
</dbReference>
<feature type="signal peptide" evidence="1">
    <location>
        <begin position="1"/>
        <end position="23"/>
    </location>
</feature>
<keyword evidence="1" id="KW-0732">Signal</keyword>
<dbReference type="Gene3D" id="2.40.128.20">
    <property type="match status" value="1"/>
</dbReference>
<protein>
    <submittedName>
        <fullName evidence="2">Lipocalin</fullName>
    </submittedName>
</protein>
<dbReference type="InterPro" id="IPR002970">
    <property type="entry name" value="Tick_his-bd"/>
</dbReference>
<dbReference type="Pfam" id="PF02098">
    <property type="entry name" value="His_binding"/>
    <property type="match status" value="1"/>
</dbReference>
<sequence length="177" mass="20511">MTIMYHWGLVIILAPCTIANAVGQDDLYDALNTTENIWLTKRSYNRTDNICVRASQVYLNRTDYEFNQSYWNGTQELSLKLYAKLSLKDQPPYMNVSQKQGDPGRRYTLGFWDVEEKCGVLQLTLPSQNKKQCEMHVWESHINKNLTKCEAKYKNLCTGPSYDVYVSSCKLETTQIN</sequence>
<dbReference type="AlphaFoldDB" id="A0A131YUW2"/>
<proteinExistence type="predicted"/>
<reference evidence="2" key="1">
    <citation type="journal article" date="2016" name="Ticks Tick Borne Dis.">
        <title>De novo assembly and annotation of the salivary gland transcriptome of Rhipicephalus appendiculatus male and female ticks during blood feeding.</title>
        <authorList>
            <person name="de Castro M.H."/>
            <person name="de Klerk D."/>
            <person name="Pienaar R."/>
            <person name="Latif A.A."/>
            <person name="Rees D.J."/>
            <person name="Mans B.J."/>
        </authorList>
    </citation>
    <scope>NUCLEOTIDE SEQUENCE</scope>
    <source>
        <tissue evidence="2">Salivary glands</tissue>
    </source>
</reference>
<dbReference type="SUPFAM" id="SSF50814">
    <property type="entry name" value="Lipocalins"/>
    <property type="match status" value="1"/>
</dbReference>
<evidence type="ECO:0000313" key="2">
    <source>
        <dbReference type="EMBL" id="JAP82270.1"/>
    </source>
</evidence>
<dbReference type="GO" id="GO:0043176">
    <property type="term" value="F:amine binding"/>
    <property type="evidence" value="ECO:0007669"/>
    <property type="project" value="InterPro"/>
</dbReference>
<organism evidence="2">
    <name type="scientific">Rhipicephalus appendiculatus</name>
    <name type="common">Brown ear tick</name>
    <dbReference type="NCBI Taxonomy" id="34631"/>
    <lineage>
        <taxon>Eukaryota</taxon>
        <taxon>Metazoa</taxon>
        <taxon>Ecdysozoa</taxon>
        <taxon>Arthropoda</taxon>
        <taxon>Chelicerata</taxon>
        <taxon>Arachnida</taxon>
        <taxon>Acari</taxon>
        <taxon>Parasitiformes</taxon>
        <taxon>Ixodida</taxon>
        <taxon>Ixodoidea</taxon>
        <taxon>Ixodidae</taxon>
        <taxon>Rhipicephalinae</taxon>
        <taxon>Rhipicephalus</taxon>
        <taxon>Rhipicephalus</taxon>
    </lineage>
</organism>
<name>A0A131YUW2_RHIAP</name>
<accession>A0A131YUW2</accession>
<dbReference type="EMBL" id="GEDV01006287">
    <property type="protein sequence ID" value="JAP82270.1"/>
    <property type="molecule type" value="Transcribed_RNA"/>
</dbReference>